<sequence>MSIDLTFIERRIPHHLVRGWMFGVAVGVLALSLGYDVIYGRFDTNAGVLLAVVIGWITTSPALVVRVALGARSTIGWALGIGAFLGVLYFPISEQAFAPMSGGATTMNWAILAVHMGSGALAGAVWWALENMKRENNG</sequence>
<gene>
    <name evidence="1" type="ORF">IMCC12053_2183</name>
</gene>
<reference evidence="1 2" key="1">
    <citation type="submission" date="2015-05" db="EMBL/GenBank/DDBJ databases">
        <authorList>
            <person name="Wang D.B."/>
            <person name="Wang M."/>
        </authorList>
    </citation>
    <scope>NUCLEOTIDE SEQUENCE [LARGE SCALE GENOMIC DNA]</scope>
    <source>
        <strain evidence="1 2">IMCC 12053</strain>
    </source>
</reference>
<evidence type="ECO:0000313" key="1">
    <source>
        <dbReference type="EMBL" id="ALI56130.1"/>
    </source>
</evidence>
<dbReference type="STRING" id="1397108.IMCC12053_2183"/>
<protein>
    <submittedName>
        <fullName evidence="1">Uncharacterized protein</fullName>
    </submittedName>
</protein>
<dbReference type="RefSeq" id="WP_062218888.1">
    <property type="nucleotide sequence ID" value="NZ_CP012023.1"/>
</dbReference>
<proteinExistence type="predicted"/>
<dbReference type="Proteomes" id="UP000064920">
    <property type="component" value="Chromosome"/>
</dbReference>
<evidence type="ECO:0000313" key="2">
    <source>
        <dbReference type="Proteomes" id="UP000064920"/>
    </source>
</evidence>
<keyword evidence="2" id="KW-1185">Reference proteome</keyword>
<name>A0A0P0ACK4_9RHOB</name>
<dbReference type="PATRIC" id="fig|1397108.4.peg.2235"/>
<dbReference type="KEGG" id="cmar:IMCC12053_2183"/>
<dbReference type="OrthoDB" id="2352272at2"/>
<dbReference type="AlphaFoldDB" id="A0A0P0ACK4"/>
<dbReference type="EMBL" id="CP012023">
    <property type="protein sequence ID" value="ALI56130.1"/>
    <property type="molecule type" value="Genomic_DNA"/>
</dbReference>
<accession>A0A0P0ACK4</accession>
<organism evidence="1 2">
    <name type="scientific">Celeribacter marinus</name>
    <dbReference type="NCBI Taxonomy" id="1397108"/>
    <lineage>
        <taxon>Bacteria</taxon>
        <taxon>Pseudomonadati</taxon>
        <taxon>Pseudomonadota</taxon>
        <taxon>Alphaproteobacteria</taxon>
        <taxon>Rhodobacterales</taxon>
        <taxon>Roseobacteraceae</taxon>
        <taxon>Celeribacter</taxon>
    </lineage>
</organism>